<accession>A0A9X2D8P4</accession>
<dbReference type="InterPro" id="IPR039422">
    <property type="entry name" value="MarR/SlyA-like"/>
</dbReference>
<reference evidence="2" key="1">
    <citation type="submission" date="2022-05" db="EMBL/GenBank/DDBJ databases">
        <authorList>
            <person name="Tuo L."/>
        </authorList>
    </citation>
    <scope>NUCLEOTIDE SEQUENCE</scope>
    <source>
        <strain evidence="2">BSK12Z-4</strain>
    </source>
</reference>
<dbReference type="GO" id="GO:0006950">
    <property type="term" value="P:response to stress"/>
    <property type="evidence" value="ECO:0007669"/>
    <property type="project" value="TreeGrafter"/>
</dbReference>
<protein>
    <submittedName>
        <fullName evidence="2">MarR family transcriptional regulator</fullName>
    </submittedName>
</protein>
<gene>
    <name evidence="2" type="ORF">M8330_13910</name>
</gene>
<keyword evidence="3" id="KW-1185">Reference proteome</keyword>
<dbReference type="InterPro" id="IPR036390">
    <property type="entry name" value="WH_DNA-bd_sf"/>
</dbReference>
<evidence type="ECO:0000313" key="2">
    <source>
        <dbReference type="EMBL" id="MCM0621386.1"/>
    </source>
</evidence>
<proteinExistence type="predicted"/>
<sequence>MTPRETHEKAQVFALLTDLAERGGTLVAETLQAFGAPASAGPTIRLLATSTDPVTPRDLARRLDRDPSTATLVADRLQEAGLVARELHPSDGRKRVLVLTERGQDLWTAMRDGLHAAAFLDCLSPTERATLIELLSKMSRAARDAGGPFEARPAGR</sequence>
<evidence type="ECO:0000259" key="1">
    <source>
        <dbReference type="PROSITE" id="PS50995"/>
    </source>
</evidence>
<dbReference type="EMBL" id="JAMOIL010000017">
    <property type="protein sequence ID" value="MCM0621386.1"/>
    <property type="molecule type" value="Genomic_DNA"/>
</dbReference>
<dbReference type="Pfam" id="PF01047">
    <property type="entry name" value="MarR"/>
    <property type="match status" value="1"/>
</dbReference>
<dbReference type="PROSITE" id="PS50995">
    <property type="entry name" value="HTH_MARR_2"/>
    <property type="match status" value="1"/>
</dbReference>
<dbReference type="GO" id="GO:0003700">
    <property type="term" value="F:DNA-binding transcription factor activity"/>
    <property type="evidence" value="ECO:0007669"/>
    <property type="project" value="InterPro"/>
</dbReference>
<evidence type="ECO:0000313" key="3">
    <source>
        <dbReference type="Proteomes" id="UP001139485"/>
    </source>
</evidence>
<dbReference type="PANTHER" id="PTHR33164">
    <property type="entry name" value="TRANSCRIPTIONAL REGULATOR, MARR FAMILY"/>
    <property type="match status" value="1"/>
</dbReference>
<dbReference type="PRINTS" id="PR00598">
    <property type="entry name" value="HTHMARR"/>
</dbReference>
<dbReference type="InterPro" id="IPR036388">
    <property type="entry name" value="WH-like_DNA-bd_sf"/>
</dbReference>
<dbReference type="PANTHER" id="PTHR33164:SF43">
    <property type="entry name" value="HTH-TYPE TRANSCRIPTIONAL REPRESSOR YETL"/>
    <property type="match status" value="1"/>
</dbReference>
<organism evidence="2 3">
    <name type="scientific">Nocardioides bruguierae</name>
    <dbReference type="NCBI Taxonomy" id="2945102"/>
    <lineage>
        <taxon>Bacteria</taxon>
        <taxon>Bacillati</taxon>
        <taxon>Actinomycetota</taxon>
        <taxon>Actinomycetes</taxon>
        <taxon>Propionibacteriales</taxon>
        <taxon>Nocardioidaceae</taxon>
        <taxon>Nocardioides</taxon>
    </lineage>
</organism>
<dbReference type="Proteomes" id="UP001139485">
    <property type="component" value="Unassembled WGS sequence"/>
</dbReference>
<dbReference type="RefSeq" id="WP_250827819.1">
    <property type="nucleotide sequence ID" value="NZ_JAMOIL010000017.1"/>
</dbReference>
<feature type="domain" description="HTH marR-type" evidence="1">
    <location>
        <begin position="9"/>
        <end position="140"/>
    </location>
</feature>
<dbReference type="AlphaFoldDB" id="A0A9X2D8P4"/>
<dbReference type="Gene3D" id="1.10.10.10">
    <property type="entry name" value="Winged helix-like DNA-binding domain superfamily/Winged helix DNA-binding domain"/>
    <property type="match status" value="1"/>
</dbReference>
<dbReference type="SUPFAM" id="SSF46785">
    <property type="entry name" value="Winged helix' DNA-binding domain"/>
    <property type="match status" value="1"/>
</dbReference>
<dbReference type="InterPro" id="IPR000835">
    <property type="entry name" value="HTH_MarR-typ"/>
</dbReference>
<name>A0A9X2D8P4_9ACTN</name>
<dbReference type="SMART" id="SM00347">
    <property type="entry name" value="HTH_MARR"/>
    <property type="match status" value="1"/>
</dbReference>
<comment type="caution">
    <text evidence="2">The sequence shown here is derived from an EMBL/GenBank/DDBJ whole genome shotgun (WGS) entry which is preliminary data.</text>
</comment>